<dbReference type="GO" id="GO:0046872">
    <property type="term" value="F:metal ion binding"/>
    <property type="evidence" value="ECO:0007669"/>
    <property type="project" value="UniProtKB-KW"/>
</dbReference>
<dbReference type="Pfam" id="PF01850">
    <property type="entry name" value="PIN"/>
    <property type="match status" value="1"/>
</dbReference>
<dbReference type="InterPro" id="IPR002716">
    <property type="entry name" value="PIN_dom"/>
</dbReference>
<keyword evidence="1" id="KW-0540">Nuclease</keyword>
<comment type="caution">
    <text evidence="6">The sequence shown here is derived from an EMBL/GenBank/DDBJ whole genome shotgun (WGS) entry which is preliminary data.</text>
</comment>
<dbReference type="RefSeq" id="WP_264081614.1">
    <property type="nucleotide sequence ID" value="NZ_BJFL01000001.1"/>
</dbReference>
<sequence>MKRSAGDLLDPTAMIKLVREEEHSRELAEWLDARPQAELVSSALVEVEVSRALHRSMPQALPRVPTTLAKLYRLSIGPVVRATAAAYPDQRLRSLDAIHVATAQILADDQAANLEAFVSYDKRLLASAAAAGLPTASPGAD</sequence>
<dbReference type="InterPro" id="IPR029060">
    <property type="entry name" value="PIN-like_dom_sf"/>
</dbReference>
<dbReference type="SUPFAM" id="SSF88723">
    <property type="entry name" value="PIN domain-like"/>
    <property type="match status" value="1"/>
</dbReference>
<keyword evidence="4" id="KW-0460">Magnesium</keyword>
<keyword evidence="2" id="KW-0479">Metal-binding</keyword>
<name>A0A4D4J1Z5_9PSEU</name>
<dbReference type="GO" id="GO:0004518">
    <property type="term" value="F:nuclease activity"/>
    <property type="evidence" value="ECO:0007669"/>
    <property type="project" value="UniProtKB-KW"/>
</dbReference>
<proteinExistence type="predicted"/>
<dbReference type="Proteomes" id="UP000298860">
    <property type="component" value="Unassembled WGS sequence"/>
</dbReference>
<keyword evidence="7" id="KW-1185">Reference proteome</keyword>
<evidence type="ECO:0000313" key="6">
    <source>
        <dbReference type="EMBL" id="GDY28649.1"/>
    </source>
</evidence>
<keyword evidence="3" id="KW-0378">Hydrolase</keyword>
<dbReference type="EMBL" id="BJFL01000001">
    <property type="protein sequence ID" value="GDY28649.1"/>
    <property type="molecule type" value="Genomic_DNA"/>
</dbReference>
<feature type="domain" description="PIN" evidence="5">
    <location>
        <begin position="8"/>
        <end position="124"/>
    </location>
</feature>
<gene>
    <name evidence="6" type="primary">vapC_1</name>
    <name evidence="6" type="ORF">GTS_02820</name>
</gene>
<evidence type="ECO:0000256" key="3">
    <source>
        <dbReference type="ARBA" id="ARBA00022801"/>
    </source>
</evidence>
<dbReference type="AlphaFoldDB" id="A0A4D4J1Z5"/>
<protein>
    <submittedName>
        <fullName evidence="6">Ribonuclease VapC</fullName>
    </submittedName>
</protein>
<evidence type="ECO:0000256" key="2">
    <source>
        <dbReference type="ARBA" id="ARBA00022723"/>
    </source>
</evidence>
<reference evidence="7" key="1">
    <citation type="submission" date="2019-04" db="EMBL/GenBank/DDBJ databases">
        <title>Draft genome sequence of Pseudonocardiaceae bacterium SL3-2-4.</title>
        <authorList>
            <person name="Ningsih F."/>
            <person name="Yokota A."/>
            <person name="Sakai Y."/>
            <person name="Nanatani K."/>
            <person name="Yabe S."/>
            <person name="Oetari A."/>
            <person name="Sjamsuridzal W."/>
        </authorList>
    </citation>
    <scope>NUCLEOTIDE SEQUENCE [LARGE SCALE GENOMIC DNA]</scope>
    <source>
        <strain evidence="7">SL3-2-4</strain>
    </source>
</reference>
<dbReference type="Gene3D" id="3.40.50.1010">
    <property type="entry name" value="5'-nuclease"/>
    <property type="match status" value="1"/>
</dbReference>
<evidence type="ECO:0000256" key="4">
    <source>
        <dbReference type="ARBA" id="ARBA00022842"/>
    </source>
</evidence>
<organism evidence="6 7">
    <name type="scientific">Gandjariella thermophila</name>
    <dbReference type="NCBI Taxonomy" id="1931992"/>
    <lineage>
        <taxon>Bacteria</taxon>
        <taxon>Bacillati</taxon>
        <taxon>Actinomycetota</taxon>
        <taxon>Actinomycetes</taxon>
        <taxon>Pseudonocardiales</taxon>
        <taxon>Pseudonocardiaceae</taxon>
        <taxon>Gandjariella</taxon>
    </lineage>
</organism>
<dbReference type="GO" id="GO:0016787">
    <property type="term" value="F:hydrolase activity"/>
    <property type="evidence" value="ECO:0007669"/>
    <property type="project" value="UniProtKB-KW"/>
</dbReference>
<evidence type="ECO:0000259" key="5">
    <source>
        <dbReference type="Pfam" id="PF01850"/>
    </source>
</evidence>
<evidence type="ECO:0000313" key="7">
    <source>
        <dbReference type="Proteomes" id="UP000298860"/>
    </source>
</evidence>
<evidence type="ECO:0000256" key="1">
    <source>
        <dbReference type="ARBA" id="ARBA00022722"/>
    </source>
</evidence>
<accession>A0A4D4J1Z5</accession>